<reference evidence="4 5" key="1">
    <citation type="journal article" date="2018" name="Mar. Genomics">
        <title>Complete genome sequence of Marinifilaceae bacterium strain SPP2, isolated from the Antarctic marine sediment.</title>
        <authorList>
            <person name="Watanabe M."/>
            <person name="Kojima H."/>
            <person name="Fukui M."/>
        </authorList>
    </citation>
    <scope>NUCLEOTIDE SEQUENCE [LARGE SCALE GENOMIC DNA]</scope>
    <source>
        <strain evidence="4 5">SPP2</strain>
    </source>
</reference>
<feature type="signal peptide" evidence="2">
    <location>
        <begin position="1"/>
        <end position="21"/>
    </location>
</feature>
<dbReference type="SUPFAM" id="SSF49464">
    <property type="entry name" value="Carboxypeptidase regulatory domain-like"/>
    <property type="match status" value="1"/>
</dbReference>
<dbReference type="PROSITE" id="PS52016">
    <property type="entry name" value="TONB_DEPENDENT_REC_3"/>
    <property type="match status" value="1"/>
</dbReference>
<feature type="chain" id="PRO_5012168991" evidence="2">
    <location>
        <begin position="22"/>
        <end position="226"/>
    </location>
</feature>
<comment type="similarity">
    <text evidence="1">Belongs to the TonB-dependent receptor family.</text>
</comment>
<reference evidence="5" key="2">
    <citation type="journal article" date="2020" name="Antonie Van Leeuwenhoek">
        <title>Labilibaculum antarcticum sp. nov., a novel facultative anaerobic, psychrotorelant bacterium isolated from marine sediment of Antarctica.</title>
        <authorList>
            <person name="Watanabe M."/>
            <person name="Kojima H."/>
            <person name="Fukui M."/>
        </authorList>
    </citation>
    <scope>NUCLEOTIDE SEQUENCE [LARGE SCALE GENOMIC DNA]</scope>
    <source>
        <strain evidence="5">SPP2</strain>
    </source>
</reference>
<dbReference type="Gene3D" id="2.60.40.1120">
    <property type="entry name" value="Carboxypeptidase-like, regulatory domain"/>
    <property type="match status" value="1"/>
</dbReference>
<keyword evidence="1" id="KW-0812">Transmembrane</keyword>
<dbReference type="InterPro" id="IPR012910">
    <property type="entry name" value="Plug_dom"/>
</dbReference>
<keyword evidence="2" id="KW-0732">Signal</keyword>
<keyword evidence="1" id="KW-0472">Membrane</keyword>
<evidence type="ECO:0000313" key="5">
    <source>
        <dbReference type="Proteomes" id="UP000218267"/>
    </source>
</evidence>
<dbReference type="KEGG" id="mbas:ALGA_0038"/>
<dbReference type="InterPro" id="IPR039426">
    <property type="entry name" value="TonB-dep_rcpt-like"/>
</dbReference>
<keyword evidence="1" id="KW-0813">Transport</keyword>
<dbReference type="Gene3D" id="2.170.130.10">
    <property type="entry name" value="TonB-dependent receptor, plug domain"/>
    <property type="match status" value="1"/>
</dbReference>
<dbReference type="Proteomes" id="UP000218267">
    <property type="component" value="Chromosome"/>
</dbReference>
<dbReference type="RefSeq" id="WP_096427374.1">
    <property type="nucleotide sequence ID" value="NZ_AP018042.1"/>
</dbReference>
<keyword evidence="4" id="KW-0675">Receptor</keyword>
<feature type="domain" description="TonB-dependent receptor plug" evidence="3">
    <location>
        <begin position="136"/>
        <end position="218"/>
    </location>
</feature>
<keyword evidence="1" id="KW-1134">Transmembrane beta strand</keyword>
<proteinExistence type="inferred from homology"/>
<protein>
    <submittedName>
        <fullName evidence="4">TonB-dependent receptor</fullName>
    </submittedName>
</protein>
<accession>A0A1Y1CE85</accession>
<organism evidence="4 5">
    <name type="scientific">Labilibaculum antarcticum</name>
    <dbReference type="NCBI Taxonomy" id="1717717"/>
    <lineage>
        <taxon>Bacteria</taxon>
        <taxon>Pseudomonadati</taxon>
        <taxon>Bacteroidota</taxon>
        <taxon>Bacteroidia</taxon>
        <taxon>Marinilabiliales</taxon>
        <taxon>Marinifilaceae</taxon>
        <taxon>Labilibaculum</taxon>
    </lineage>
</organism>
<evidence type="ECO:0000256" key="2">
    <source>
        <dbReference type="SAM" id="SignalP"/>
    </source>
</evidence>
<evidence type="ECO:0000256" key="1">
    <source>
        <dbReference type="PROSITE-ProRule" id="PRU01360"/>
    </source>
</evidence>
<dbReference type="Pfam" id="PF07715">
    <property type="entry name" value="Plug"/>
    <property type="match status" value="1"/>
</dbReference>
<keyword evidence="1" id="KW-0998">Cell outer membrane</keyword>
<dbReference type="InterPro" id="IPR037066">
    <property type="entry name" value="Plug_dom_sf"/>
</dbReference>
<dbReference type="EMBL" id="AP018042">
    <property type="protein sequence ID" value="BAX78433.1"/>
    <property type="molecule type" value="Genomic_DNA"/>
</dbReference>
<keyword evidence="5" id="KW-1185">Reference proteome</keyword>
<dbReference type="AlphaFoldDB" id="A0A1Y1CE85"/>
<dbReference type="SUPFAM" id="SSF56935">
    <property type="entry name" value="Porins"/>
    <property type="match status" value="1"/>
</dbReference>
<evidence type="ECO:0000313" key="4">
    <source>
        <dbReference type="EMBL" id="BAX78433.1"/>
    </source>
</evidence>
<name>A0A1Y1CE85_9BACT</name>
<dbReference type="InterPro" id="IPR008969">
    <property type="entry name" value="CarboxyPept-like_regulatory"/>
</dbReference>
<comment type="subcellular location">
    <subcellularLocation>
        <location evidence="1">Cell outer membrane</location>
        <topology evidence="1">Multi-pass membrane protein</topology>
    </subcellularLocation>
</comment>
<evidence type="ECO:0000259" key="3">
    <source>
        <dbReference type="Pfam" id="PF07715"/>
    </source>
</evidence>
<gene>
    <name evidence="4" type="ORF">ALGA_0038</name>
</gene>
<dbReference type="OrthoDB" id="1119120at2"/>
<dbReference type="GO" id="GO:0009279">
    <property type="term" value="C:cell outer membrane"/>
    <property type="evidence" value="ECO:0007669"/>
    <property type="project" value="UniProtKB-SubCell"/>
</dbReference>
<sequence>MKLKLAVLILSIAFAFTGVQAQTTVLKGKVTAFKYYPLNNVTVVASKSKQTVLTDSLGYFSIQVKSKKDVIKFKANGFVGQTVRYRGENDLVVNLLYLNNESAHYNAVNEKYLKEETLDYCIANQMNENNNYDRMSSIFQVIQAVNPTAQVGSVNGVESVFLNSRGANSISSGEHALILVDGVVTEQISGLSPAQVKSVKVLIGNEAAAYGSRGANGVVLISLKNN</sequence>